<dbReference type="EMBL" id="BGZK01000210">
    <property type="protein sequence ID" value="GBP28687.1"/>
    <property type="molecule type" value="Genomic_DNA"/>
</dbReference>
<reference evidence="1 2" key="1">
    <citation type="journal article" date="2019" name="Commun. Biol.">
        <title>The bagworm genome reveals a unique fibroin gene that provides high tensile strength.</title>
        <authorList>
            <person name="Kono N."/>
            <person name="Nakamura H."/>
            <person name="Ohtoshi R."/>
            <person name="Tomita M."/>
            <person name="Numata K."/>
            <person name="Arakawa K."/>
        </authorList>
    </citation>
    <scope>NUCLEOTIDE SEQUENCE [LARGE SCALE GENOMIC DNA]</scope>
</reference>
<gene>
    <name evidence="1" type="ORF">EVAR_19728_1</name>
</gene>
<dbReference type="Proteomes" id="UP000299102">
    <property type="component" value="Unassembled WGS sequence"/>
</dbReference>
<sequence length="281" mass="30385">MVRYRARADEAFESGGSHARDGGRLRLSCARRRAERAPAHARRGPGPPSCINNGGLSIRRSIAVKVIRAFTAPSSVERAVTGIGNCLYIGGQSTILVTKKQLVTVAHGHSQLQRSRQCVVGFLNRSRLSDTGGSELLEREVGKIDLLIDPPAEVPSRLRVISATTPTVIGGIFNISSGRSGVPCIAFKAHLKDRLSDCDRVYLHERFTCRLESRQVTNITPLIIGHTFDSNPVPTLIFDPSPVLNFGPGSTFDSDSGPILDSVLYPAFNSDSDTNHSSDLN</sequence>
<comment type="caution">
    <text evidence="1">The sequence shown here is derived from an EMBL/GenBank/DDBJ whole genome shotgun (WGS) entry which is preliminary data.</text>
</comment>
<proteinExistence type="predicted"/>
<name>A0A4C1URP4_EUMVA</name>
<evidence type="ECO:0000313" key="2">
    <source>
        <dbReference type="Proteomes" id="UP000299102"/>
    </source>
</evidence>
<protein>
    <submittedName>
        <fullName evidence="1">Uncharacterized protein</fullName>
    </submittedName>
</protein>
<accession>A0A4C1URP4</accession>
<dbReference type="AlphaFoldDB" id="A0A4C1URP4"/>
<organism evidence="1 2">
    <name type="scientific">Eumeta variegata</name>
    <name type="common">Bagworm moth</name>
    <name type="synonym">Eumeta japonica</name>
    <dbReference type="NCBI Taxonomy" id="151549"/>
    <lineage>
        <taxon>Eukaryota</taxon>
        <taxon>Metazoa</taxon>
        <taxon>Ecdysozoa</taxon>
        <taxon>Arthropoda</taxon>
        <taxon>Hexapoda</taxon>
        <taxon>Insecta</taxon>
        <taxon>Pterygota</taxon>
        <taxon>Neoptera</taxon>
        <taxon>Endopterygota</taxon>
        <taxon>Lepidoptera</taxon>
        <taxon>Glossata</taxon>
        <taxon>Ditrysia</taxon>
        <taxon>Tineoidea</taxon>
        <taxon>Psychidae</taxon>
        <taxon>Oiketicinae</taxon>
        <taxon>Eumeta</taxon>
    </lineage>
</organism>
<evidence type="ECO:0000313" key="1">
    <source>
        <dbReference type="EMBL" id="GBP28687.1"/>
    </source>
</evidence>
<keyword evidence="2" id="KW-1185">Reference proteome</keyword>